<reference evidence="4" key="2">
    <citation type="submission" date="2021-03" db="UniProtKB">
        <authorList>
            <consortium name="EnsemblPlants"/>
        </authorList>
    </citation>
    <scope>IDENTIFICATION</scope>
</reference>
<dbReference type="Gramene" id="AUR62018559-RA">
    <property type="protein sequence ID" value="AUR62018559-RA:cds"/>
    <property type="gene ID" value="AUR62018559"/>
</dbReference>
<accession>A0A803LTL5</accession>
<evidence type="ECO:0000256" key="1">
    <source>
        <dbReference type="ARBA" id="ARBA00022884"/>
    </source>
</evidence>
<keyword evidence="1 2" id="KW-0694">RNA-binding</keyword>
<dbReference type="SMART" id="SM00360">
    <property type="entry name" value="RRM"/>
    <property type="match status" value="1"/>
</dbReference>
<dbReference type="InterPro" id="IPR048289">
    <property type="entry name" value="RRM2_NsCP33-like"/>
</dbReference>
<dbReference type="Proteomes" id="UP000596660">
    <property type="component" value="Unplaced"/>
</dbReference>
<dbReference type="OMA" id="NDNHQGS"/>
<reference evidence="4" key="1">
    <citation type="journal article" date="2017" name="Nature">
        <title>The genome of Chenopodium quinoa.</title>
        <authorList>
            <person name="Jarvis D.E."/>
            <person name="Ho Y.S."/>
            <person name="Lightfoot D.J."/>
            <person name="Schmoeckel S.M."/>
            <person name="Li B."/>
            <person name="Borm T.J.A."/>
            <person name="Ohyanagi H."/>
            <person name="Mineta K."/>
            <person name="Michell C.T."/>
            <person name="Saber N."/>
            <person name="Kharbatia N.M."/>
            <person name="Rupper R.R."/>
            <person name="Sharp A.R."/>
            <person name="Dally N."/>
            <person name="Boughton B.A."/>
            <person name="Woo Y.H."/>
            <person name="Gao G."/>
            <person name="Schijlen E.G.W.M."/>
            <person name="Guo X."/>
            <person name="Momin A.A."/>
            <person name="Negrao S."/>
            <person name="Al-Babili S."/>
            <person name="Gehring C."/>
            <person name="Roessner U."/>
            <person name="Jung C."/>
            <person name="Murphy K."/>
            <person name="Arold S.T."/>
            <person name="Gojobori T."/>
            <person name="van der Linden C.G."/>
            <person name="van Loo E.N."/>
            <person name="Jellen E.N."/>
            <person name="Maughan P.J."/>
            <person name="Tester M."/>
        </authorList>
    </citation>
    <scope>NUCLEOTIDE SEQUENCE [LARGE SCALE GENOMIC DNA]</scope>
    <source>
        <strain evidence="4">cv. PI 614886</strain>
    </source>
</reference>
<keyword evidence="5" id="KW-1185">Reference proteome</keyword>
<organism evidence="4 5">
    <name type="scientific">Chenopodium quinoa</name>
    <name type="common">Quinoa</name>
    <dbReference type="NCBI Taxonomy" id="63459"/>
    <lineage>
        <taxon>Eukaryota</taxon>
        <taxon>Viridiplantae</taxon>
        <taxon>Streptophyta</taxon>
        <taxon>Embryophyta</taxon>
        <taxon>Tracheophyta</taxon>
        <taxon>Spermatophyta</taxon>
        <taxon>Magnoliopsida</taxon>
        <taxon>eudicotyledons</taxon>
        <taxon>Gunneridae</taxon>
        <taxon>Pentapetalae</taxon>
        <taxon>Caryophyllales</taxon>
        <taxon>Chenopodiaceae</taxon>
        <taxon>Chenopodioideae</taxon>
        <taxon>Atripliceae</taxon>
        <taxon>Chenopodium</taxon>
    </lineage>
</organism>
<sequence length="114" mass="12107">MAFLNRIGSILGQGISQTSNSFMMTAIRCMSSSKLFVGGLSFATDDGSLKDAFANFGEVVDARVITDRNTGRSRGFGFVNFADAEAANSALSAMDGQDLNGRNIRVSIANERTP</sequence>
<dbReference type="PANTHER" id="PTHR48027">
    <property type="entry name" value="HETEROGENEOUS NUCLEAR RIBONUCLEOPROTEIN 87F-RELATED"/>
    <property type="match status" value="1"/>
</dbReference>
<protein>
    <recommendedName>
        <fullName evidence="3">RRM domain-containing protein</fullName>
    </recommendedName>
</protein>
<dbReference type="GO" id="GO:0003723">
    <property type="term" value="F:RNA binding"/>
    <property type="evidence" value="ECO:0007669"/>
    <property type="project" value="UniProtKB-UniRule"/>
</dbReference>
<evidence type="ECO:0000256" key="2">
    <source>
        <dbReference type="PROSITE-ProRule" id="PRU00176"/>
    </source>
</evidence>
<dbReference type="InterPro" id="IPR000504">
    <property type="entry name" value="RRM_dom"/>
</dbReference>
<dbReference type="SUPFAM" id="SSF54928">
    <property type="entry name" value="RNA-binding domain, RBD"/>
    <property type="match status" value="1"/>
</dbReference>
<proteinExistence type="predicted"/>
<evidence type="ECO:0000313" key="5">
    <source>
        <dbReference type="Proteomes" id="UP000596660"/>
    </source>
</evidence>
<dbReference type="InterPro" id="IPR012677">
    <property type="entry name" value="Nucleotide-bd_a/b_plait_sf"/>
</dbReference>
<evidence type="ECO:0000313" key="4">
    <source>
        <dbReference type="EnsemblPlants" id="AUR62018559-RA:cds"/>
    </source>
</evidence>
<dbReference type="CDD" id="cd21608">
    <property type="entry name" value="RRM2_NsCP33_like"/>
    <property type="match status" value="1"/>
</dbReference>
<evidence type="ECO:0000259" key="3">
    <source>
        <dbReference type="PROSITE" id="PS50102"/>
    </source>
</evidence>
<dbReference type="InterPro" id="IPR035979">
    <property type="entry name" value="RBD_domain_sf"/>
</dbReference>
<dbReference type="InterPro" id="IPR052462">
    <property type="entry name" value="SLIRP/GR-RBP-like"/>
</dbReference>
<dbReference type="EnsemblPlants" id="AUR62018559-RA">
    <property type="protein sequence ID" value="AUR62018559-RA:cds"/>
    <property type="gene ID" value="AUR62018559"/>
</dbReference>
<dbReference type="PROSITE" id="PS50102">
    <property type="entry name" value="RRM"/>
    <property type="match status" value="1"/>
</dbReference>
<dbReference type="Pfam" id="PF00076">
    <property type="entry name" value="RRM_1"/>
    <property type="match status" value="1"/>
</dbReference>
<feature type="domain" description="RRM" evidence="3">
    <location>
        <begin position="33"/>
        <end position="111"/>
    </location>
</feature>
<name>A0A803LTL5_CHEQI</name>
<dbReference type="AlphaFoldDB" id="A0A803LTL5"/>
<dbReference type="Gene3D" id="3.30.70.330">
    <property type="match status" value="1"/>
</dbReference>